<name>A0A8B6FB25_MYTGA</name>
<accession>A0A8B6FB25</accession>
<protein>
    <submittedName>
        <fullName evidence="2">Uncharacterized protein</fullName>
    </submittedName>
</protein>
<organism evidence="2 3">
    <name type="scientific">Mytilus galloprovincialis</name>
    <name type="common">Mediterranean mussel</name>
    <dbReference type="NCBI Taxonomy" id="29158"/>
    <lineage>
        <taxon>Eukaryota</taxon>
        <taxon>Metazoa</taxon>
        <taxon>Spiralia</taxon>
        <taxon>Lophotrochozoa</taxon>
        <taxon>Mollusca</taxon>
        <taxon>Bivalvia</taxon>
        <taxon>Autobranchia</taxon>
        <taxon>Pteriomorphia</taxon>
        <taxon>Mytilida</taxon>
        <taxon>Mytiloidea</taxon>
        <taxon>Mytilidae</taxon>
        <taxon>Mytilinae</taxon>
        <taxon>Mytilus</taxon>
    </lineage>
</organism>
<evidence type="ECO:0000313" key="3">
    <source>
        <dbReference type="Proteomes" id="UP000596742"/>
    </source>
</evidence>
<sequence length="167" mass="19169">MMDNWIPEKEERSLSTDSEDLGTRQRRRVIQPTSQVKHRLRRPWGQTATQSYTGPPHKLSTDSEDLGTRQRLRVIQPTSQVKYNSEDLGSRQRCGTARPHKLSTDSEDLGTRQRRRVTVPPHKLSTDGRRRRGIPDIQALAHSSRVQTEEDTEGFQTSRALAPQFKS</sequence>
<proteinExistence type="predicted"/>
<dbReference type="Proteomes" id="UP000596742">
    <property type="component" value="Unassembled WGS sequence"/>
</dbReference>
<dbReference type="AlphaFoldDB" id="A0A8B6FB25"/>
<keyword evidence="3" id="KW-1185">Reference proteome</keyword>
<reference evidence="2" key="1">
    <citation type="submission" date="2018-11" db="EMBL/GenBank/DDBJ databases">
        <authorList>
            <person name="Alioto T."/>
            <person name="Alioto T."/>
        </authorList>
    </citation>
    <scope>NUCLEOTIDE SEQUENCE</scope>
</reference>
<feature type="region of interest" description="Disordered" evidence="1">
    <location>
        <begin position="1"/>
        <end position="167"/>
    </location>
</feature>
<feature type="compositionally biased region" description="Basic and acidic residues" evidence="1">
    <location>
        <begin position="1"/>
        <end position="14"/>
    </location>
</feature>
<dbReference type="EMBL" id="UYJE01006537">
    <property type="protein sequence ID" value="VDI46817.1"/>
    <property type="molecule type" value="Genomic_DNA"/>
</dbReference>
<evidence type="ECO:0000313" key="2">
    <source>
        <dbReference type="EMBL" id="VDI46817.1"/>
    </source>
</evidence>
<comment type="caution">
    <text evidence="2">The sequence shown here is derived from an EMBL/GenBank/DDBJ whole genome shotgun (WGS) entry which is preliminary data.</text>
</comment>
<gene>
    <name evidence="2" type="ORF">MGAL_10B030658</name>
</gene>
<evidence type="ECO:0000256" key="1">
    <source>
        <dbReference type="SAM" id="MobiDB-lite"/>
    </source>
</evidence>